<keyword evidence="2" id="KW-1185">Reference proteome</keyword>
<accession>A0A829YD87</accession>
<evidence type="ECO:0000313" key="2">
    <source>
        <dbReference type="Proteomes" id="UP000445000"/>
    </source>
</evidence>
<dbReference type="RefSeq" id="WP_161812923.1">
    <property type="nucleotide sequence ID" value="NZ_BLJN01000003.1"/>
</dbReference>
<reference evidence="2" key="1">
    <citation type="submission" date="2020-01" db="EMBL/GenBank/DDBJ databases">
        <title>'Steroidobacter agaridevorans' sp. nov., agar-degrading bacteria isolated from rhizosphere soils.</title>
        <authorList>
            <person name="Ikenaga M."/>
            <person name="Kataoka M."/>
            <person name="Murouchi A."/>
            <person name="Katsuragi S."/>
            <person name="Sakai M."/>
        </authorList>
    </citation>
    <scope>NUCLEOTIDE SEQUENCE [LARGE SCALE GENOMIC DNA]</scope>
    <source>
        <strain evidence="2">YU21-B</strain>
    </source>
</reference>
<dbReference type="EMBL" id="BLJN01000003">
    <property type="protein sequence ID" value="GFE81247.1"/>
    <property type="molecule type" value="Genomic_DNA"/>
</dbReference>
<gene>
    <name evidence="1" type="ORF">GCM10011487_32470</name>
</gene>
<protein>
    <submittedName>
        <fullName evidence="1">Uncharacterized protein</fullName>
    </submittedName>
</protein>
<sequence>MTFESTVKIQGQDSFLLGSRDVELALTRTGGMLGPVTFFPRDDEPIQPYAIAPWAQESLPADVPPMLRALRGDWFCSAFGENGEPYRGQRLPPHGETANREWREIDSGETNDGCWLRLGVDMPLQGGVCHATTALLANQSIVYQRHDLSGLTGPINPGHHATLAFPTGQGAARLSFSSLLHARTYVEPTARPEDRGYSWLQTDQQIVDLHAAPCIDGSTTDLCRYPARRGFEDLALLCADPAQEFAWSAVTFPGQRFVWFALRDPKQLASTLLWFSNGGRHFPPWNGRHVNVMGIEDITAYFHAGLAASCRENPLNARGIPTSLRPDVRGRLSIFYLQGVARVPADFDCVADIEGHWRDNSIVLRAASGAAVAVHCHLDFLRTGTLPGLALQ</sequence>
<evidence type="ECO:0000313" key="1">
    <source>
        <dbReference type="EMBL" id="GFE81247.1"/>
    </source>
</evidence>
<dbReference type="AlphaFoldDB" id="A0A829YD87"/>
<organism evidence="1 2">
    <name type="scientific">Steroidobacter agaridevorans</name>
    <dbReference type="NCBI Taxonomy" id="2695856"/>
    <lineage>
        <taxon>Bacteria</taxon>
        <taxon>Pseudomonadati</taxon>
        <taxon>Pseudomonadota</taxon>
        <taxon>Gammaproteobacteria</taxon>
        <taxon>Steroidobacterales</taxon>
        <taxon>Steroidobacteraceae</taxon>
        <taxon>Steroidobacter</taxon>
    </lineage>
</organism>
<name>A0A829YD87_9GAMM</name>
<proteinExistence type="predicted"/>
<comment type="caution">
    <text evidence="1">The sequence shown here is derived from an EMBL/GenBank/DDBJ whole genome shotgun (WGS) entry which is preliminary data.</text>
</comment>
<dbReference type="Proteomes" id="UP000445000">
    <property type="component" value="Unassembled WGS sequence"/>
</dbReference>